<comment type="subcellular location">
    <subcellularLocation>
        <location evidence="1">Membrane</location>
        <topology evidence="1">Multi-pass membrane protein</topology>
    </subcellularLocation>
</comment>
<evidence type="ECO:0000256" key="6">
    <source>
        <dbReference type="SAM" id="Phobius"/>
    </source>
</evidence>
<name>A0A559J319_9BACL</name>
<evidence type="ECO:0000256" key="1">
    <source>
        <dbReference type="ARBA" id="ARBA00004141"/>
    </source>
</evidence>
<keyword evidence="3 6" id="KW-0812">Transmembrane</keyword>
<feature type="transmembrane region" description="Helical" evidence="6">
    <location>
        <begin position="132"/>
        <end position="151"/>
    </location>
</feature>
<comment type="similarity">
    <text evidence="2">Belongs to the TerC family.</text>
</comment>
<keyword evidence="5 6" id="KW-0472">Membrane</keyword>
<dbReference type="InterPro" id="IPR022301">
    <property type="entry name" value="Integral_membrane_YjbE"/>
</dbReference>
<dbReference type="AlphaFoldDB" id="A0A559J319"/>
<comment type="caution">
    <text evidence="7">The sequence shown here is derived from an EMBL/GenBank/DDBJ whole genome shotgun (WGS) entry which is preliminary data.</text>
</comment>
<dbReference type="Proteomes" id="UP000318102">
    <property type="component" value="Unassembled WGS sequence"/>
</dbReference>
<dbReference type="InterPro" id="IPR005496">
    <property type="entry name" value="Integral_membrane_TerC"/>
</dbReference>
<evidence type="ECO:0000256" key="3">
    <source>
        <dbReference type="ARBA" id="ARBA00022692"/>
    </source>
</evidence>
<feature type="transmembrane region" description="Helical" evidence="6">
    <location>
        <begin position="67"/>
        <end position="85"/>
    </location>
</feature>
<feature type="transmembrane region" description="Helical" evidence="6">
    <location>
        <begin position="6"/>
        <end position="27"/>
    </location>
</feature>
<evidence type="ECO:0000256" key="4">
    <source>
        <dbReference type="ARBA" id="ARBA00022989"/>
    </source>
</evidence>
<dbReference type="Pfam" id="PF03741">
    <property type="entry name" value="TerC"/>
    <property type="match status" value="1"/>
</dbReference>
<feature type="transmembrane region" description="Helical" evidence="6">
    <location>
        <begin position="39"/>
        <end position="61"/>
    </location>
</feature>
<evidence type="ECO:0000256" key="2">
    <source>
        <dbReference type="ARBA" id="ARBA00007511"/>
    </source>
</evidence>
<feature type="transmembrane region" description="Helical" evidence="6">
    <location>
        <begin position="106"/>
        <end position="126"/>
    </location>
</feature>
<dbReference type="GO" id="GO:0016020">
    <property type="term" value="C:membrane"/>
    <property type="evidence" value="ECO:0007669"/>
    <property type="project" value="UniProtKB-SubCell"/>
</dbReference>
<sequence length="220" mass="23753">MDSLWILIEILLINMVLSGDNAVVIAMSTQHLPEAQRKVAIWWGAAGAVILRIVLTVVALWLMDIPLLQAVGGILLFVIAIQLLGDGNSHAVSEQNTTSLRSAVGTILTADVIMSLDNVLAIAAISEGHFPYLVIGIALSIPIVVWGSTLVSRWLEKFPFLVYAGAGILGYTAGKMMASDERLLLWLPAWDGIRGTLPWALALLVLALGIWFRAHPKPSM</sequence>
<evidence type="ECO:0000256" key="5">
    <source>
        <dbReference type="ARBA" id="ARBA00023136"/>
    </source>
</evidence>
<dbReference type="RefSeq" id="WP_144991386.1">
    <property type="nucleotide sequence ID" value="NZ_VNJK01000001.1"/>
</dbReference>
<evidence type="ECO:0000313" key="7">
    <source>
        <dbReference type="EMBL" id="TVX94277.1"/>
    </source>
</evidence>
<dbReference type="PANTHER" id="PTHR30238:SF4">
    <property type="entry name" value="SLL1022 PROTEIN"/>
    <property type="match status" value="1"/>
</dbReference>
<evidence type="ECO:0000313" key="8">
    <source>
        <dbReference type="Proteomes" id="UP000318102"/>
    </source>
</evidence>
<protein>
    <submittedName>
        <fullName evidence="7">TerC family protein</fullName>
    </submittedName>
</protein>
<accession>A0A559J319</accession>
<dbReference type="EMBL" id="VNJK01000001">
    <property type="protein sequence ID" value="TVX94277.1"/>
    <property type="molecule type" value="Genomic_DNA"/>
</dbReference>
<dbReference type="OrthoDB" id="5295733at2"/>
<gene>
    <name evidence="7" type="ORF">FPZ44_15195</name>
</gene>
<proteinExistence type="inferred from homology"/>
<dbReference type="PANTHER" id="PTHR30238">
    <property type="entry name" value="MEMBRANE BOUND PREDICTED REDOX MODULATOR"/>
    <property type="match status" value="1"/>
</dbReference>
<keyword evidence="8" id="KW-1185">Reference proteome</keyword>
<keyword evidence="4 6" id="KW-1133">Transmembrane helix</keyword>
<feature type="transmembrane region" description="Helical" evidence="6">
    <location>
        <begin position="197"/>
        <end position="214"/>
    </location>
</feature>
<dbReference type="NCBIfam" id="TIGR03717">
    <property type="entry name" value="R_switched_YjbE"/>
    <property type="match status" value="1"/>
</dbReference>
<reference evidence="7 8" key="1">
    <citation type="submission" date="2019-07" db="EMBL/GenBank/DDBJ databases">
        <authorList>
            <person name="Kim J."/>
        </authorList>
    </citation>
    <scope>NUCLEOTIDE SEQUENCE [LARGE SCALE GENOMIC DNA]</scope>
    <source>
        <strain evidence="7 8">N4</strain>
    </source>
</reference>
<organism evidence="7 8">
    <name type="scientific">Paenibacillus agilis</name>
    <dbReference type="NCBI Taxonomy" id="3020863"/>
    <lineage>
        <taxon>Bacteria</taxon>
        <taxon>Bacillati</taxon>
        <taxon>Bacillota</taxon>
        <taxon>Bacilli</taxon>
        <taxon>Bacillales</taxon>
        <taxon>Paenibacillaceae</taxon>
        <taxon>Paenibacillus</taxon>
    </lineage>
</organism>
<feature type="transmembrane region" description="Helical" evidence="6">
    <location>
        <begin position="158"/>
        <end position="177"/>
    </location>
</feature>